<dbReference type="InterPro" id="IPR000914">
    <property type="entry name" value="SBP_5_dom"/>
</dbReference>
<dbReference type="GO" id="GO:0043190">
    <property type="term" value="C:ATP-binding cassette (ABC) transporter complex"/>
    <property type="evidence" value="ECO:0007669"/>
    <property type="project" value="InterPro"/>
</dbReference>
<comment type="caution">
    <text evidence="4">The sequence shown here is derived from an EMBL/GenBank/DDBJ whole genome shotgun (WGS) entry which is preliminary data.</text>
</comment>
<dbReference type="OrthoDB" id="9796817at2"/>
<dbReference type="Pfam" id="PF00496">
    <property type="entry name" value="SBP_bac_5"/>
    <property type="match status" value="1"/>
</dbReference>
<dbReference type="GO" id="GO:0042597">
    <property type="term" value="C:periplasmic space"/>
    <property type="evidence" value="ECO:0007669"/>
    <property type="project" value="UniProtKB-ARBA"/>
</dbReference>
<accession>A0A554S8N1</accession>
<dbReference type="EMBL" id="VLNT01000007">
    <property type="protein sequence ID" value="TSD62708.1"/>
    <property type="molecule type" value="Genomic_DNA"/>
</dbReference>
<proteinExistence type="predicted"/>
<dbReference type="GO" id="GO:1904680">
    <property type="term" value="F:peptide transmembrane transporter activity"/>
    <property type="evidence" value="ECO:0007669"/>
    <property type="project" value="TreeGrafter"/>
</dbReference>
<dbReference type="AlphaFoldDB" id="A0A554S8N1"/>
<evidence type="ECO:0000256" key="1">
    <source>
        <dbReference type="ARBA" id="ARBA00022729"/>
    </source>
</evidence>
<evidence type="ECO:0000259" key="3">
    <source>
        <dbReference type="Pfam" id="PF00496"/>
    </source>
</evidence>
<gene>
    <name evidence="4" type="ORF">FNM00_09995</name>
</gene>
<dbReference type="InterPro" id="IPR039424">
    <property type="entry name" value="SBP_5"/>
</dbReference>
<dbReference type="SUPFAM" id="SSF53850">
    <property type="entry name" value="Periplasmic binding protein-like II"/>
    <property type="match status" value="1"/>
</dbReference>
<reference evidence="4 5" key="1">
    <citation type="submission" date="2019-07" db="EMBL/GenBank/DDBJ databases">
        <authorList>
            <person name="Zhao L.H."/>
        </authorList>
    </citation>
    <scope>NUCLEOTIDE SEQUENCE [LARGE SCALE GENOMIC DNA]</scope>
    <source>
        <strain evidence="4 5">Co35</strain>
    </source>
</reference>
<name>A0A554S8N1_9ACTN</name>
<evidence type="ECO:0000313" key="4">
    <source>
        <dbReference type="EMBL" id="TSD62708.1"/>
    </source>
</evidence>
<sequence length="549" mass="59951">MDERSSTATAKKWSSSSGSSTRSRRCSMQVSKRTRVAAVAALGALVVSACSASVVPDSEDAAPQHGGSLVVGLEGSWVSLDPMRATTYVSFSVLQTIYDPLFDLDENGDVVPNLATGYEMSDDGLVYTVDLEQGISFQDGTPFDADAVVTNFDRVRDPANGCSCLGELGVLDAVEAVDESTVRFTLNRPQAGFPVMVLGGAAGLMGSPRAIEETGGDLAKDPVGTGPFVLDQEVPDNSVRVKAWDDYRDPERPYLDSVEFRVIADSDSRYSSLTSTAIDVADNVSVTWLNDAELNPSLEIRPQGASGSNFVMFQMGEDSPFQDPRARQAACMALDPELIDEALYGGIRLTGQESPFPTESRWDLGEVDGYSSYDPEQAKEIVDELGGISFELNFTNSPDNVRVGQALAAQWEVVGIDAKIRPMDQPTLVENAFGHNFDAMFYRWRGAMDPDGNVTRWFHSSLATPDTPSSNYNLVSDEELDQLMTSAAETTDQDERMDRYRAVAERLAVLTPYCYVWGADWNRIMLTNVHGIPDRPDNIMMLRDAYVVE</sequence>
<evidence type="ECO:0000313" key="5">
    <source>
        <dbReference type="Proteomes" id="UP000316988"/>
    </source>
</evidence>
<dbReference type="GO" id="GO:0015833">
    <property type="term" value="P:peptide transport"/>
    <property type="evidence" value="ECO:0007669"/>
    <property type="project" value="TreeGrafter"/>
</dbReference>
<keyword evidence="1" id="KW-0732">Signal</keyword>
<keyword evidence="5" id="KW-1185">Reference proteome</keyword>
<dbReference type="PANTHER" id="PTHR30290">
    <property type="entry name" value="PERIPLASMIC BINDING COMPONENT OF ABC TRANSPORTER"/>
    <property type="match status" value="1"/>
</dbReference>
<dbReference type="PIRSF" id="PIRSF002741">
    <property type="entry name" value="MppA"/>
    <property type="match status" value="1"/>
</dbReference>
<dbReference type="PANTHER" id="PTHR30290:SF38">
    <property type="entry name" value="D,D-DIPEPTIDE-BINDING PERIPLASMIC PROTEIN DDPA-RELATED"/>
    <property type="match status" value="1"/>
</dbReference>
<protein>
    <recommendedName>
        <fullName evidence="3">Solute-binding protein family 5 domain-containing protein</fullName>
    </recommendedName>
</protein>
<dbReference type="Proteomes" id="UP000316988">
    <property type="component" value="Unassembled WGS sequence"/>
</dbReference>
<dbReference type="Gene3D" id="3.40.190.10">
    <property type="entry name" value="Periplasmic binding protein-like II"/>
    <property type="match status" value="1"/>
</dbReference>
<feature type="domain" description="Solute-binding protein family 5" evidence="3">
    <location>
        <begin position="110"/>
        <end position="460"/>
    </location>
</feature>
<evidence type="ECO:0000256" key="2">
    <source>
        <dbReference type="SAM" id="MobiDB-lite"/>
    </source>
</evidence>
<organism evidence="4 5">
    <name type="scientific">Aeromicrobium piscarium</name>
    <dbReference type="NCBI Taxonomy" id="2590901"/>
    <lineage>
        <taxon>Bacteria</taxon>
        <taxon>Bacillati</taxon>
        <taxon>Actinomycetota</taxon>
        <taxon>Actinomycetes</taxon>
        <taxon>Propionibacteriales</taxon>
        <taxon>Nocardioidaceae</taxon>
        <taxon>Aeromicrobium</taxon>
    </lineage>
</organism>
<dbReference type="InterPro" id="IPR030678">
    <property type="entry name" value="Peptide/Ni-bd"/>
</dbReference>
<dbReference type="Gene3D" id="3.10.105.10">
    <property type="entry name" value="Dipeptide-binding Protein, Domain 3"/>
    <property type="match status" value="1"/>
</dbReference>
<feature type="region of interest" description="Disordered" evidence="2">
    <location>
        <begin position="1"/>
        <end position="27"/>
    </location>
</feature>
<feature type="compositionally biased region" description="Low complexity" evidence="2">
    <location>
        <begin position="1"/>
        <end position="21"/>
    </location>
</feature>